<proteinExistence type="inferred from homology"/>
<dbReference type="SUPFAM" id="SSF53474">
    <property type="entry name" value="alpha/beta-Hydrolases"/>
    <property type="match status" value="1"/>
</dbReference>
<dbReference type="PROSITE" id="PS00708">
    <property type="entry name" value="PRO_ENDOPEP_SER"/>
    <property type="match status" value="1"/>
</dbReference>
<evidence type="ECO:0000256" key="5">
    <source>
        <dbReference type="ARBA" id="ARBA00022801"/>
    </source>
</evidence>
<comment type="catalytic activity">
    <reaction evidence="1">
        <text>Hydrolysis of Pro-|-Xaa &gt;&gt; Ala-|-Xaa in oligopeptides.</text>
        <dbReference type="EC" id="3.4.21.26"/>
    </reaction>
</comment>
<evidence type="ECO:0000256" key="4">
    <source>
        <dbReference type="ARBA" id="ARBA00022670"/>
    </source>
</evidence>
<dbReference type="EC" id="3.4.21.26" evidence="3"/>
<feature type="domain" description="Peptidase S9 prolyl oligopeptidase catalytic" evidence="8">
    <location>
        <begin position="504"/>
        <end position="717"/>
    </location>
</feature>
<dbReference type="PANTHER" id="PTHR42881:SF2">
    <property type="entry name" value="PROLYL ENDOPEPTIDASE"/>
    <property type="match status" value="1"/>
</dbReference>
<dbReference type="Pfam" id="PF02897">
    <property type="entry name" value="Peptidase_S9_N"/>
    <property type="match status" value="1"/>
</dbReference>
<dbReference type="InterPro" id="IPR029058">
    <property type="entry name" value="AB_hydrolase_fold"/>
</dbReference>
<dbReference type="RefSeq" id="WP_129834545.1">
    <property type="nucleotide sequence ID" value="NZ_CP035704.1"/>
</dbReference>
<dbReference type="GO" id="GO:0005829">
    <property type="term" value="C:cytosol"/>
    <property type="evidence" value="ECO:0007669"/>
    <property type="project" value="TreeGrafter"/>
</dbReference>
<dbReference type="KEGG" id="xbc:ELE36_14630"/>
<keyword evidence="7" id="KW-0732">Signal</keyword>
<keyword evidence="6" id="KW-0720">Serine protease</keyword>
<dbReference type="FunFam" id="2.130.10.120:FF:000001">
    <property type="entry name" value="Prolyl endopeptidase"/>
    <property type="match status" value="1"/>
</dbReference>
<feature type="chain" id="PRO_5019262279" description="prolyl oligopeptidase" evidence="7">
    <location>
        <begin position="27"/>
        <end position="720"/>
    </location>
</feature>
<dbReference type="GO" id="GO:0004252">
    <property type="term" value="F:serine-type endopeptidase activity"/>
    <property type="evidence" value="ECO:0007669"/>
    <property type="project" value="UniProtKB-EC"/>
</dbReference>
<dbReference type="InterPro" id="IPR001375">
    <property type="entry name" value="Peptidase_S9_cat"/>
</dbReference>
<comment type="similarity">
    <text evidence="2">Belongs to the peptidase S9A family.</text>
</comment>
<keyword evidence="11" id="KW-1185">Reference proteome</keyword>
<dbReference type="EMBL" id="CP035704">
    <property type="protein sequence ID" value="QBB71492.1"/>
    <property type="molecule type" value="Genomic_DNA"/>
</dbReference>
<evidence type="ECO:0000256" key="6">
    <source>
        <dbReference type="ARBA" id="ARBA00022825"/>
    </source>
</evidence>
<evidence type="ECO:0000256" key="1">
    <source>
        <dbReference type="ARBA" id="ARBA00001070"/>
    </source>
</evidence>
<dbReference type="PROSITE" id="PS51257">
    <property type="entry name" value="PROKAR_LIPOPROTEIN"/>
    <property type="match status" value="1"/>
</dbReference>
<protein>
    <recommendedName>
        <fullName evidence="3">prolyl oligopeptidase</fullName>
        <ecNumber evidence="3">3.4.21.26</ecNumber>
    </recommendedName>
</protein>
<dbReference type="Gene3D" id="2.130.10.120">
    <property type="entry name" value="Prolyl oligopeptidase, N-terminal domain"/>
    <property type="match status" value="1"/>
</dbReference>
<dbReference type="FunFam" id="3.40.50.1820:FF:000005">
    <property type="entry name" value="Prolyl endopeptidase"/>
    <property type="match status" value="1"/>
</dbReference>
<dbReference type="InterPro" id="IPR023302">
    <property type="entry name" value="Pept_S9A_N"/>
</dbReference>
<dbReference type="PANTHER" id="PTHR42881">
    <property type="entry name" value="PROLYL ENDOPEPTIDASE"/>
    <property type="match status" value="1"/>
</dbReference>
<evidence type="ECO:0000313" key="11">
    <source>
        <dbReference type="Proteomes" id="UP000291562"/>
    </source>
</evidence>
<sequence length="720" mass="79958">MNLHRSLIVTLSLILAACQTTPTTHADKTKPAASASGALVYPVSKSVPQTDDYHGTKVADPYRWLEVLDSADTKSWIEAQNKLTQDYLAQIPGRDRIKQRLTELWNYERTTPPTRHGTRYFFSKNDGLQNQSVLYVSEGLGGTPRVLLDPNTLSAEGTVALKDSVASEDGHYLAYGLSAGGSDWEDWYVLDADSGKKLDDHLAWVKFSNVSWRRDGTGFYYSRFDEPKGEKLKVVNQFQKLYFHRLGTKQDADVLVYQRADQADWMFGAEVSDDGHFLIISISRSTEPKNLVMLLDLGKKDATVQPLITDWKASYQYLGNDRHKFYFLTDDDAARYRVIEIDNAKPQPANWRQVLAEAKDTLQGARIVNKSLIASYLKDAHSEVRRYDLKGKLIAEVALPGIGSASGFTGEMRDTETFYVYTSYTAAPSIYRLDLSTGTNTLYRAPKLAIDTSQFETHQVFYVSRDGTKVPMFITAKKGVALNGDNPTILYGYGGFNISLEPGFSPGMMAWLDMGGVYAIANLRGGGEYGREWHEAGTKTHKQNVFDDFIGAAEYLIAQKYTSPQKLAIRGGSNGGLLVAATELQRPDLFAAAIPAVGVLDMLRFRDFTIGKAWESDYGSVENADEFKAIYAYSPLHNIKPGVNYPATLITTGDHDDRVFPAHSFKFAATMQAVDAHGKPQLIRIETRAGHGQGKPTTKQIEEVADVYAFILKAFGMAGK</sequence>
<evidence type="ECO:0000256" key="3">
    <source>
        <dbReference type="ARBA" id="ARBA00011897"/>
    </source>
</evidence>
<dbReference type="GO" id="GO:0070012">
    <property type="term" value="F:oligopeptidase activity"/>
    <property type="evidence" value="ECO:0007669"/>
    <property type="project" value="TreeGrafter"/>
</dbReference>
<dbReference type="GO" id="GO:0006508">
    <property type="term" value="P:proteolysis"/>
    <property type="evidence" value="ECO:0007669"/>
    <property type="project" value="UniProtKB-KW"/>
</dbReference>
<dbReference type="Gene3D" id="3.40.50.1820">
    <property type="entry name" value="alpha/beta hydrolase"/>
    <property type="match status" value="1"/>
</dbReference>
<evidence type="ECO:0000313" key="10">
    <source>
        <dbReference type="EMBL" id="QBB71492.1"/>
    </source>
</evidence>
<gene>
    <name evidence="10" type="ORF">ELE36_14630</name>
</gene>
<keyword evidence="5" id="KW-0378">Hydrolase</keyword>
<reference evidence="10 11" key="1">
    <citation type="submission" date="2019-01" db="EMBL/GenBank/DDBJ databases">
        <title>Pseudolysobacter antarctica gen. nov., sp. nov., isolated from Fildes Peninsula, Antarctica.</title>
        <authorList>
            <person name="Wei Z."/>
            <person name="Peng F."/>
        </authorList>
    </citation>
    <scope>NUCLEOTIDE SEQUENCE [LARGE SCALE GENOMIC DNA]</scope>
    <source>
        <strain evidence="10 11">AQ6-296</strain>
    </source>
</reference>
<dbReference type="Pfam" id="PF00326">
    <property type="entry name" value="Peptidase_S9"/>
    <property type="match status" value="1"/>
</dbReference>
<dbReference type="InterPro" id="IPR051167">
    <property type="entry name" value="Prolyl_oligopep/macrocyclase"/>
</dbReference>
<feature type="domain" description="Peptidase S9A N-terminal" evidence="9">
    <location>
        <begin position="43"/>
        <end position="445"/>
    </location>
</feature>
<dbReference type="PRINTS" id="PR00862">
    <property type="entry name" value="PROLIGOPTASE"/>
</dbReference>
<organism evidence="10 11">
    <name type="scientific">Pseudolysobacter antarcticus</name>
    <dbReference type="NCBI Taxonomy" id="2511995"/>
    <lineage>
        <taxon>Bacteria</taxon>
        <taxon>Pseudomonadati</taxon>
        <taxon>Pseudomonadota</taxon>
        <taxon>Gammaproteobacteria</taxon>
        <taxon>Lysobacterales</taxon>
        <taxon>Rhodanobacteraceae</taxon>
        <taxon>Pseudolysobacter</taxon>
    </lineage>
</organism>
<dbReference type="InterPro" id="IPR002470">
    <property type="entry name" value="Peptidase_S9A"/>
</dbReference>
<accession>A0A411HLT2</accession>
<dbReference type="SUPFAM" id="SSF50993">
    <property type="entry name" value="Peptidase/esterase 'gauge' domain"/>
    <property type="match status" value="1"/>
</dbReference>
<evidence type="ECO:0000259" key="9">
    <source>
        <dbReference type="Pfam" id="PF02897"/>
    </source>
</evidence>
<evidence type="ECO:0000256" key="2">
    <source>
        <dbReference type="ARBA" id="ARBA00005228"/>
    </source>
</evidence>
<dbReference type="InterPro" id="IPR002471">
    <property type="entry name" value="Pept_S9_AS"/>
</dbReference>
<keyword evidence="4" id="KW-0645">Protease</keyword>
<evidence type="ECO:0000256" key="7">
    <source>
        <dbReference type="SAM" id="SignalP"/>
    </source>
</evidence>
<dbReference type="OrthoDB" id="9801421at2"/>
<evidence type="ECO:0000259" key="8">
    <source>
        <dbReference type="Pfam" id="PF00326"/>
    </source>
</evidence>
<name>A0A411HLT2_9GAMM</name>
<dbReference type="Proteomes" id="UP000291562">
    <property type="component" value="Chromosome"/>
</dbReference>
<dbReference type="AlphaFoldDB" id="A0A411HLT2"/>
<feature type="signal peptide" evidence="7">
    <location>
        <begin position="1"/>
        <end position="26"/>
    </location>
</feature>